<protein>
    <submittedName>
        <fullName evidence="2">Uncharacterized protein</fullName>
    </submittedName>
</protein>
<evidence type="ECO:0000256" key="1">
    <source>
        <dbReference type="SAM" id="Phobius"/>
    </source>
</evidence>
<dbReference type="STRING" id="1121325.SAMN04515677_1142"/>
<keyword evidence="1" id="KW-1133">Transmembrane helix</keyword>
<proteinExistence type="predicted"/>
<keyword evidence="1" id="KW-0812">Transmembrane</keyword>
<keyword evidence="3" id="KW-1185">Reference proteome</keyword>
<name>A0A1G9TWX3_9FIRM</name>
<feature type="transmembrane region" description="Helical" evidence="1">
    <location>
        <begin position="62"/>
        <end position="81"/>
    </location>
</feature>
<organism evidence="2 3">
    <name type="scientific">Romboutsia lituseburensis DSM 797</name>
    <dbReference type="NCBI Taxonomy" id="1121325"/>
    <lineage>
        <taxon>Bacteria</taxon>
        <taxon>Bacillati</taxon>
        <taxon>Bacillota</taxon>
        <taxon>Clostridia</taxon>
        <taxon>Peptostreptococcales</taxon>
        <taxon>Peptostreptococcaceae</taxon>
        <taxon>Romboutsia</taxon>
    </lineage>
</organism>
<evidence type="ECO:0000313" key="3">
    <source>
        <dbReference type="Proteomes" id="UP000199068"/>
    </source>
</evidence>
<sequence length="83" mass="9436">MFDYLSVHNVFGWIENWVNGWFEQSMHSFLQLVSDLSFNTCLIVGMVALILYVFGYDKGKKVATLSPAIYLLIKIIGNLVFGV</sequence>
<feature type="transmembrane region" description="Helical" evidence="1">
    <location>
        <begin position="36"/>
        <end position="55"/>
    </location>
</feature>
<keyword evidence="1" id="KW-0472">Membrane</keyword>
<gene>
    <name evidence="2" type="ORF">SAMN04515677_1142</name>
</gene>
<evidence type="ECO:0000313" key="2">
    <source>
        <dbReference type="EMBL" id="SDM52239.1"/>
    </source>
</evidence>
<accession>A0A1G9TWX3</accession>
<reference evidence="2 3" key="1">
    <citation type="submission" date="2016-10" db="EMBL/GenBank/DDBJ databases">
        <authorList>
            <person name="de Groot N.N."/>
        </authorList>
    </citation>
    <scope>NUCLEOTIDE SEQUENCE [LARGE SCALE GENOMIC DNA]</scope>
    <source>
        <strain evidence="2 3">DSM 797</strain>
    </source>
</reference>
<dbReference type="EMBL" id="FNGW01000014">
    <property type="protein sequence ID" value="SDM52239.1"/>
    <property type="molecule type" value="Genomic_DNA"/>
</dbReference>
<dbReference type="RefSeq" id="WP_092727697.1">
    <property type="nucleotide sequence ID" value="NZ_FNGW01000014.1"/>
</dbReference>
<dbReference type="Proteomes" id="UP000199068">
    <property type="component" value="Unassembled WGS sequence"/>
</dbReference>
<dbReference type="AlphaFoldDB" id="A0A1G9TWX3"/>